<keyword evidence="3" id="KW-1185">Reference proteome</keyword>
<organism evidence="2 3">
    <name type="scientific">Maribacter confluentis</name>
    <dbReference type="NCBI Taxonomy" id="1656093"/>
    <lineage>
        <taxon>Bacteria</taxon>
        <taxon>Pseudomonadati</taxon>
        <taxon>Bacteroidota</taxon>
        <taxon>Flavobacteriia</taxon>
        <taxon>Flavobacteriales</taxon>
        <taxon>Flavobacteriaceae</taxon>
        <taxon>Maribacter</taxon>
    </lineage>
</organism>
<comment type="caution">
    <text evidence="2">The sequence shown here is derived from an EMBL/GenBank/DDBJ whole genome shotgun (WGS) entry which is preliminary data.</text>
</comment>
<dbReference type="RefSeq" id="WP_304435643.1">
    <property type="nucleotide sequence ID" value="NZ_JAUKUC010000001.1"/>
</dbReference>
<keyword evidence="1" id="KW-0732">Signal</keyword>
<reference evidence="2" key="2">
    <citation type="submission" date="2023-06" db="EMBL/GenBank/DDBJ databases">
        <authorList>
            <person name="Lucena T."/>
            <person name="Sun Q."/>
        </authorList>
    </citation>
    <scope>NUCLEOTIDE SEQUENCE</scope>
    <source>
        <strain evidence="2">CECT 8869</strain>
    </source>
</reference>
<evidence type="ECO:0000313" key="3">
    <source>
        <dbReference type="Proteomes" id="UP001168579"/>
    </source>
</evidence>
<gene>
    <name evidence="2" type="ORF">Q2T41_07960</name>
</gene>
<evidence type="ECO:0000313" key="2">
    <source>
        <dbReference type="EMBL" id="MDO1512586.1"/>
    </source>
</evidence>
<feature type="chain" id="PRO_5045448876" description="Viral A-type inclusion protein" evidence="1">
    <location>
        <begin position="19"/>
        <end position="150"/>
    </location>
</feature>
<dbReference type="Proteomes" id="UP001168579">
    <property type="component" value="Unassembled WGS sequence"/>
</dbReference>
<accession>A0ABT8RNZ5</accession>
<feature type="signal peptide" evidence="1">
    <location>
        <begin position="1"/>
        <end position="18"/>
    </location>
</feature>
<proteinExistence type="predicted"/>
<reference evidence="2" key="1">
    <citation type="journal article" date="2014" name="Int. J. Syst. Evol. Microbiol.">
        <title>Complete genome of a new Firmicutes species belonging to the dominant human colonic microbiota ('Ruminococcus bicirculans') reveals two chromosomes and a selective capacity to utilize plant glucans.</title>
        <authorList>
            <consortium name="NISC Comparative Sequencing Program"/>
            <person name="Wegmann U."/>
            <person name="Louis P."/>
            <person name="Goesmann A."/>
            <person name="Henrissat B."/>
            <person name="Duncan S.H."/>
            <person name="Flint H.J."/>
        </authorList>
    </citation>
    <scope>NUCLEOTIDE SEQUENCE</scope>
    <source>
        <strain evidence="2">CECT 8869</strain>
    </source>
</reference>
<evidence type="ECO:0000256" key="1">
    <source>
        <dbReference type="SAM" id="SignalP"/>
    </source>
</evidence>
<protein>
    <recommendedName>
        <fullName evidence="4">Viral A-type inclusion protein</fullName>
    </recommendedName>
</protein>
<evidence type="ECO:0008006" key="4">
    <source>
        <dbReference type="Google" id="ProtNLM"/>
    </source>
</evidence>
<sequence>MKNLVVILALLGMFSAFSCNETKRAEADSKEKVNLEEPTKMEHVMKIHDEVMPKMGTLGKLVGQLKPLADSLGINSAEAKAMKDLQDANKAMMDWMQGFGNRFDAEEIMKGKELSDEKKKWLLEEEEKVIQVKKDINTSIKKAQELLSQQ</sequence>
<name>A0ABT8RNZ5_9FLAO</name>
<dbReference type="PROSITE" id="PS51257">
    <property type="entry name" value="PROKAR_LIPOPROTEIN"/>
    <property type="match status" value="1"/>
</dbReference>
<dbReference type="EMBL" id="JAUKUC010000001">
    <property type="protein sequence ID" value="MDO1512586.1"/>
    <property type="molecule type" value="Genomic_DNA"/>
</dbReference>